<organism evidence="1 2">
    <name type="scientific">Photorhabdus laumondii subsp. laumondii</name>
    <name type="common">Photorhabdus luminescens subsp. laumondii</name>
    <dbReference type="NCBI Taxonomy" id="141679"/>
    <lineage>
        <taxon>Bacteria</taxon>
        <taxon>Pseudomonadati</taxon>
        <taxon>Pseudomonadota</taxon>
        <taxon>Gammaproteobacteria</taxon>
        <taxon>Enterobacterales</taxon>
        <taxon>Morganellaceae</taxon>
        <taxon>Photorhabdus</taxon>
    </lineage>
</organism>
<evidence type="ECO:0008006" key="3">
    <source>
        <dbReference type="Google" id="ProtNLM"/>
    </source>
</evidence>
<dbReference type="AlphaFoldDB" id="A0A6L9JK41"/>
<dbReference type="Proteomes" id="UP000479300">
    <property type="component" value="Unassembled WGS sequence"/>
</dbReference>
<dbReference type="OMA" id="LIVLNWG"/>
<protein>
    <recommendedName>
        <fullName evidence="3">DNA-binding protein</fullName>
    </recommendedName>
</protein>
<evidence type="ECO:0000313" key="1">
    <source>
        <dbReference type="EMBL" id="NDL37970.1"/>
    </source>
</evidence>
<comment type="caution">
    <text evidence="1">The sequence shown here is derived from an EMBL/GenBank/DDBJ whole genome shotgun (WGS) entry which is preliminary data.</text>
</comment>
<dbReference type="EMBL" id="WSFA01000006">
    <property type="protein sequence ID" value="NDL37970.1"/>
    <property type="molecule type" value="Genomic_DNA"/>
</dbReference>
<reference evidence="1 2" key="1">
    <citation type="submission" date="2019-12" db="EMBL/GenBank/DDBJ databases">
        <title>Engineering Photorhabdus to improve their lethality against agricultural pests.</title>
        <authorList>
            <person name="Machado R.A.R."/>
        </authorList>
    </citation>
    <scope>NUCLEOTIDE SEQUENCE [LARGE SCALE GENOMIC DNA]</scope>
    <source>
        <strain evidence="1 2">EN01</strain>
    </source>
</reference>
<accession>A0A6L9JK41</accession>
<dbReference type="KEGG" id="plum:A4R40_11695"/>
<sequence length="245" mass="27172">MGTTTKELNALAVKLKSGFDQPELVRARIINLADHFINVLKNKDSESISQLLTLPDDEFWSEVKGRANYIEIVANITQEKKEHEEFIETRNAFLAHLGEYGGVYKSSKVADILGVTRPTVNKYGENHKLIVLNWGIENLYPVFQFSVNKKTSNKGYLTGVPEMLANLGPVSGVKKCGFFLRKIKTFNLGIELAESTTVLDILRNGASNDEIAQLIKLAQMFSSADSIPYGFQEGSRRQGSESPGA</sequence>
<evidence type="ECO:0000313" key="2">
    <source>
        <dbReference type="Proteomes" id="UP000479300"/>
    </source>
</evidence>
<proteinExistence type="predicted"/>
<name>A0A6L9JK41_PHOLM</name>
<dbReference type="GeneID" id="48848616"/>
<gene>
    <name evidence="1" type="ORF">GPY51_04000</name>
</gene>
<dbReference type="RefSeq" id="WP_011146579.1">
    <property type="nucleotide sequence ID" value="NZ_CAWMTZ010000236.1"/>
</dbReference>